<gene>
    <name evidence="1" type="primary">gbpA2</name>
    <name evidence="1" type="ORF">AHOG_10120</name>
</gene>
<dbReference type="RefSeq" id="WP_245856678.1">
    <property type="nucleotide sequence ID" value="NZ_CP022521.1"/>
</dbReference>
<dbReference type="Gene3D" id="2.70.50.50">
    <property type="entry name" value="chitin-binding protein cbp21"/>
    <property type="match status" value="1"/>
</dbReference>
<dbReference type="Pfam" id="PF03067">
    <property type="entry name" value="LPMO_10"/>
    <property type="match status" value="1"/>
</dbReference>
<dbReference type="Proteomes" id="UP000204221">
    <property type="component" value="Chromosome"/>
</dbReference>
<organism evidence="1 2">
    <name type="scientific">Actinoalloteichus hoggarensis</name>
    <dbReference type="NCBI Taxonomy" id="1470176"/>
    <lineage>
        <taxon>Bacteria</taxon>
        <taxon>Bacillati</taxon>
        <taxon>Actinomycetota</taxon>
        <taxon>Actinomycetes</taxon>
        <taxon>Pseudonocardiales</taxon>
        <taxon>Pseudonocardiaceae</taxon>
        <taxon>Actinoalloteichus</taxon>
    </lineage>
</organism>
<evidence type="ECO:0000313" key="1">
    <source>
        <dbReference type="EMBL" id="ASO19667.1"/>
    </source>
</evidence>
<dbReference type="InterPro" id="IPR004302">
    <property type="entry name" value="Cellulose/chitin-bd_N"/>
</dbReference>
<protein>
    <submittedName>
        <fullName evidence="1">GlcNAc-binding protein A</fullName>
    </submittedName>
</protein>
<dbReference type="InterPro" id="IPR051024">
    <property type="entry name" value="GlcNAc_Chitin_IntDeg"/>
</dbReference>
<keyword evidence="2" id="KW-1185">Reference proteome</keyword>
<dbReference type="CDD" id="cd21177">
    <property type="entry name" value="LPMO_AA10"/>
    <property type="match status" value="1"/>
</dbReference>
<name>A0A221W1J9_9PSEU</name>
<dbReference type="PANTHER" id="PTHR34823:SF1">
    <property type="entry name" value="CHITIN-BINDING TYPE-4 DOMAIN-CONTAINING PROTEIN"/>
    <property type="match status" value="1"/>
</dbReference>
<sequence length="213" mass="23111">MTRRRKGALVGVLAGVVGLLAALLPASSALAHGGMSSPGTRTYFCFQEGPENPQSEACADAIAQGGTQPLYDWFAILISDAAGRHQELIPDGQLCGAGTDKYAAYDVPRDWQTTTLPTSGEWTFEYVAWAPHPGDFDLYVTKDGFDPDQPLKWSDLEPEPFSTVTDPPIVDGSYQWTAELPEGKSGQHIIYSIWQRSDSPEAFYNCSDVVFGG</sequence>
<evidence type="ECO:0000313" key="2">
    <source>
        <dbReference type="Proteomes" id="UP000204221"/>
    </source>
</evidence>
<dbReference type="SUPFAM" id="SSF81296">
    <property type="entry name" value="E set domains"/>
    <property type="match status" value="1"/>
</dbReference>
<dbReference type="KEGG" id="ahg:AHOG_10120"/>
<dbReference type="InterPro" id="IPR014756">
    <property type="entry name" value="Ig_E-set"/>
</dbReference>
<dbReference type="AlphaFoldDB" id="A0A221W1J9"/>
<dbReference type="EMBL" id="CP022521">
    <property type="protein sequence ID" value="ASO19667.1"/>
    <property type="molecule type" value="Genomic_DNA"/>
</dbReference>
<reference evidence="1 2" key="1">
    <citation type="submission" date="2017-07" db="EMBL/GenBank/DDBJ databases">
        <title>Complete genome sequence of Actinoalloteichus hoggarensis DSM 45943, type strain of Actinoalloteichus hoggarensis.</title>
        <authorList>
            <person name="Ruckert C."/>
            <person name="Nouioui I."/>
            <person name="Willmese J."/>
            <person name="van Wezel G."/>
            <person name="Klenk H.-P."/>
            <person name="Kalinowski J."/>
            <person name="Zotchev S.B."/>
        </authorList>
    </citation>
    <scope>NUCLEOTIDE SEQUENCE [LARGE SCALE GENOMIC DNA]</scope>
    <source>
        <strain evidence="1 2">DSM 45943</strain>
    </source>
</reference>
<proteinExistence type="predicted"/>
<accession>A0A221W1J9</accession>
<dbReference type="PANTHER" id="PTHR34823">
    <property type="entry name" value="GLCNAC-BINDING PROTEIN A"/>
    <property type="match status" value="1"/>
</dbReference>